<dbReference type="Pfam" id="PF00535">
    <property type="entry name" value="Glycos_transf_2"/>
    <property type="match status" value="1"/>
</dbReference>
<evidence type="ECO:0000259" key="1">
    <source>
        <dbReference type="Pfam" id="PF00535"/>
    </source>
</evidence>
<sequence>MNGKVYLSVVIPCYNEKENLKRGVLFEIKEYLDKQTFNWEVIISDDGSKDGSADLIESQIKAFSGFRFIKNSHGGKPFAIWHGIKESVGKYILFTDMDQSTPIVELSKLIPFVKKDCDAVIGSRGLIRKNFPMVRKMGSMIFVGLRKAFILPEISDTQCGFKVFKREVLLKTFPRLEFFKKEKKREGWNVTSYDVELLHIIKKMGFCISEVNVLWEDKDISESKGGYMRRYLKESWEMLGQILRVKLNDLKGEYNF</sequence>
<dbReference type="EMBL" id="MGGI01000018">
    <property type="protein sequence ID" value="OGM25918.1"/>
    <property type="molecule type" value="Genomic_DNA"/>
</dbReference>
<name>A0A1F7YH43_9BACT</name>
<dbReference type="Gene3D" id="3.90.550.10">
    <property type="entry name" value="Spore Coat Polysaccharide Biosynthesis Protein SpsA, Chain A"/>
    <property type="match status" value="1"/>
</dbReference>
<dbReference type="PANTHER" id="PTHR10859:SF91">
    <property type="entry name" value="DOLICHYL-PHOSPHATE BETA-GLUCOSYLTRANSFERASE"/>
    <property type="match status" value="1"/>
</dbReference>
<protein>
    <recommendedName>
        <fullName evidence="1">Glycosyltransferase 2-like domain-containing protein</fullName>
    </recommendedName>
</protein>
<gene>
    <name evidence="2" type="ORF">A2627_02220</name>
</gene>
<dbReference type="AlphaFoldDB" id="A0A1F7YH43"/>
<accession>A0A1F7YH43</accession>
<dbReference type="GO" id="GO:0006487">
    <property type="term" value="P:protein N-linked glycosylation"/>
    <property type="evidence" value="ECO:0007669"/>
    <property type="project" value="TreeGrafter"/>
</dbReference>
<feature type="domain" description="Glycosyltransferase 2-like" evidence="1">
    <location>
        <begin position="8"/>
        <end position="170"/>
    </location>
</feature>
<evidence type="ECO:0000313" key="3">
    <source>
        <dbReference type="Proteomes" id="UP000178851"/>
    </source>
</evidence>
<proteinExistence type="predicted"/>
<dbReference type="InterPro" id="IPR001173">
    <property type="entry name" value="Glyco_trans_2-like"/>
</dbReference>
<evidence type="ECO:0000313" key="2">
    <source>
        <dbReference type="EMBL" id="OGM25918.1"/>
    </source>
</evidence>
<dbReference type="InterPro" id="IPR029044">
    <property type="entry name" value="Nucleotide-diphossugar_trans"/>
</dbReference>
<dbReference type="SUPFAM" id="SSF53448">
    <property type="entry name" value="Nucleotide-diphospho-sugar transferases"/>
    <property type="match status" value="1"/>
</dbReference>
<organism evidence="2 3">
    <name type="scientific">Candidatus Woesebacteria bacterium RIFCSPHIGHO2_01_FULL_39_28</name>
    <dbReference type="NCBI Taxonomy" id="1802496"/>
    <lineage>
        <taxon>Bacteria</taxon>
        <taxon>Candidatus Woeseibacteriota</taxon>
    </lineage>
</organism>
<dbReference type="PANTHER" id="PTHR10859">
    <property type="entry name" value="GLYCOSYL TRANSFERASE"/>
    <property type="match status" value="1"/>
</dbReference>
<dbReference type="Proteomes" id="UP000178851">
    <property type="component" value="Unassembled WGS sequence"/>
</dbReference>
<comment type="caution">
    <text evidence="2">The sequence shown here is derived from an EMBL/GenBank/DDBJ whole genome shotgun (WGS) entry which is preliminary data.</text>
</comment>
<reference evidence="2 3" key="1">
    <citation type="journal article" date="2016" name="Nat. Commun.">
        <title>Thousands of microbial genomes shed light on interconnected biogeochemical processes in an aquifer system.</title>
        <authorList>
            <person name="Anantharaman K."/>
            <person name="Brown C.T."/>
            <person name="Hug L.A."/>
            <person name="Sharon I."/>
            <person name="Castelle C.J."/>
            <person name="Probst A.J."/>
            <person name="Thomas B.C."/>
            <person name="Singh A."/>
            <person name="Wilkins M.J."/>
            <person name="Karaoz U."/>
            <person name="Brodie E.L."/>
            <person name="Williams K.H."/>
            <person name="Hubbard S.S."/>
            <person name="Banfield J.F."/>
        </authorList>
    </citation>
    <scope>NUCLEOTIDE SEQUENCE [LARGE SCALE GENOMIC DNA]</scope>
</reference>